<dbReference type="SUPFAM" id="SSF110997">
    <property type="entry name" value="Sporulation related repeat"/>
    <property type="match status" value="1"/>
</dbReference>
<dbReference type="EMBL" id="CAADFQ010000008">
    <property type="protein sequence ID" value="VFK29084.1"/>
    <property type="molecule type" value="Genomic_DNA"/>
</dbReference>
<sequence length="249" mass="27118">MDITFKYRIVGASVLILLGVIFIPMILSPTDDIETRLMRGLPAFGAENGFHSRIVPTTMDTEAADPKQTGEGAPEIPWTAPSAPPPVRIGLPVTEPGRSVAATEKAPARQIPDKKAEDKSASSAKETARATAPNPPPQSREKPKQRERAVPPPPPKPRQAAPRPKKPRAWAVQVGSFSKKKNALGFRDLLRKKGFPAFVERVRSRKDGAMRTRVFVGPALRREKALQSADKLRTDLKVEGIVVRYSAGG</sequence>
<dbReference type="AlphaFoldDB" id="A0A450XIJ4"/>
<feature type="region of interest" description="Disordered" evidence="1">
    <location>
        <begin position="57"/>
        <end position="170"/>
    </location>
</feature>
<keyword evidence="5" id="KW-0131">Cell cycle</keyword>
<dbReference type="GO" id="GO:0030428">
    <property type="term" value="C:cell septum"/>
    <property type="evidence" value="ECO:0007669"/>
    <property type="project" value="TreeGrafter"/>
</dbReference>
<dbReference type="Gene3D" id="3.30.70.1070">
    <property type="entry name" value="Sporulation related repeat"/>
    <property type="match status" value="1"/>
</dbReference>
<keyword evidence="2" id="KW-0472">Membrane</keyword>
<evidence type="ECO:0000256" key="2">
    <source>
        <dbReference type="SAM" id="Phobius"/>
    </source>
</evidence>
<feature type="transmembrane region" description="Helical" evidence="2">
    <location>
        <begin position="7"/>
        <end position="27"/>
    </location>
</feature>
<dbReference type="GO" id="GO:0042834">
    <property type="term" value="F:peptidoglycan binding"/>
    <property type="evidence" value="ECO:0007669"/>
    <property type="project" value="InterPro"/>
</dbReference>
<dbReference type="InterPro" id="IPR036680">
    <property type="entry name" value="SPOR-like_sf"/>
</dbReference>
<feature type="compositionally biased region" description="Basic and acidic residues" evidence="1">
    <location>
        <begin position="111"/>
        <end position="120"/>
    </location>
</feature>
<proteinExistence type="predicted"/>
<organism evidence="5">
    <name type="scientific">Candidatus Kentrum sp. MB</name>
    <dbReference type="NCBI Taxonomy" id="2138164"/>
    <lineage>
        <taxon>Bacteria</taxon>
        <taxon>Pseudomonadati</taxon>
        <taxon>Pseudomonadota</taxon>
        <taxon>Gammaproteobacteria</taxon>
        <taxon>Candidatus Kentrum</taxon>
    </lineage>
</organism>
<keyword evidence="5" id="KW-0132">Cell division</keyword>
<dbReference type="PANTHER" id="PTHR38687">
    <property type="entry name" value="CELL DIVISION PROTEIN DEDD-RELATED"/>
    <property type="match status" value="1"/>
</dbReference>
<dbReference type="EMBL" id="CAADFO010000013">
    <property type="protein sequence ID" value="VFK25443.1"/>
    <property type="molecule type" value="Genomic_DNA"/>
</dbReference>
<protein>
    <submittedName>
        <fullName evidence="5">Cell division protein DedD (Protein involved in septation)</fullName>
    </submittedName>
</protein>
<dbReference type="InterPro" id="IPR052521">
    <property type="entry name" value="Cell_div_SPOR-domain"/>
</dbReference>
<dbReference type="PANTHER" id="PTHR38687:SF1">
    <property type="entry name" value="CELL DIVISION PROTEIN DEDD"/>
    <property type="match status" value="1"/>
</dbReference>
<name>A0A450XIJ4_9GAMM</name>
<dbReference type="Pfam" id="PF05036">
    <property type="entry name" value="SPOR"/>
    <property type="match status" value="1"/>
</dbReference>
<dbReference type="EMBL" id="CAADGH010000008">
    <property type="protein sequence ID" value="VFK74668.1"/>
    <property type="molecule type" value="Genomic_DNA"/>
</dbReference>
<evidence type="ECO:0000259" key="3">
    <source>
        <dbReference type="PROSITE" id="PS51724"/>
    </source>
</evidence>
<reference evidence="5" key="1">
    <citation type="submission" date="2019-02" db="EMBL/GenBank/DDBJ databases">
        <authorList>
            <person name="Gruber-Vodicka R. H."/>
            <person name="Seah K. B. B."/>
        </authorList>
    </citation>
    <scope>NUCLEOTIDE SEQUENCE</scope>
    <source>
        <strain evidence="4">BECK_BZ197</strain>
        <strain evidence="6">BECK_BZ198</strain>
        <strain evidence="5">BECK_BZ199</strain>
    </source>
</reference>
<keyword evidence="2" id="KW-1133">Transmembrane helix</keyword>
<feature type="domain" description="SPOR" evidence="3">
    <location>
        <begin position="164"/>
        <end position="245"/>
    </location>
</feature>
<evidence type="ECO:0000313" key="5">
    <source>
        <dbReference type="EMBL" id="VFK29084.1"/>
    </source>
</evidence>
<dbReference type="PROSITE" id="PS51724">
    <property type="entry name" value="SPOR"/>
    <property type="match status" value="1"/>
</dbReference>
<feature type="compositionally biased region" description="Basic and acidic residues" evidence="1">
    <location>
        <begin position="139"/>
        <end position="149"/>
    </location>
</feature>
<keyword evidence="2" id="KW-0812">Transmembrane</keyword>
<gene>
    <name evidence="4" type="ORF">BECKMB1821G_GA0114241_101348</name>
    <name evidence="6" type="ORF">BECKMB1821H_GA0114242_100827</name>
    <name evidence="5" type="ORF">BECKMB1821I_GA0114274_100827</name>
</gene>
<accession>A0A450XIJ4</accession>
<evidence type="ECO:0000313" key="4">
    <source>
        <dbReference type="EMBL" id="VFK25443.1"/>
    </source>
</evidence>
<dbReference type="GO" id="GO:0032506">
    <property type="term" value="P:cytokinetic process"/>
    <property type="evidence" value="ECO:0007669"/>
    <property type="project" value="TreeGrafter"/>
</dbReference>
<dbReference type="GO" id="GO:0032153">
    <property type="term" value="C:cell division site"/>
    <property type="evidence" value="ECO:0007669"/>
    <property type="project" value="TreeGrafter"/>
</dbReference>
<evidence type="ECO:0000256" key="1">
    <source>
        <dbReference type="SAM" id="MobiDB-lite"/>
    </source>
</evidence>
<evidence type="ECO:0000313" key="6">
    <source>
        <dbReference type="EMBL" id="VFK74668.1"/>
    </source>
</evidence>
<dbReference type="InterPro" id="IPR007730">
    <property type="entry name" value="SPOR-like_dom"/>
</dbReference>